<evidence type="ECO:0000256" key="7">
    <source>
        <dbReference type="ARBA" id="ARBA00022630"/>
    </source>
</evidence>
<feature type="binding site" evidence="11">
    <location>
        <position position="125"/>
    </location>
    <ligand>
        <name>FMN</name>
        <dbReference type="ChEBI" id="CHEBI:58210"/>
    </ligand>
</feature>
<dbReference type="PROSITE" id="PS00912">
    <property type="entry name" value="DHODEHASE_2"/>
    <property type="match status" value="1"/>
</dbReference>
<keyword evidence="9 11" id="KW-0665">Pyrimidine biosynthesis</keyword>
<feature type="binding site" evidence="11">
    <location>
        <position position="190"/>
    </location>
    <ligand>
        <name>FMN</name>
        <dbReference type="ChEBI" id="CHEBI:58210"/>
    </ligand>
</feature>
<dbReference type="Pfam" id="PF01180">
    <property type="entry name" value="DHO_dh"/>
    <property type="match status" value="1"/>
</dbReference>
<evidence type="ECO:0000256" key="1">
    <source>
        <dbReference type="ARBA" id="ARBA00001694"/>
    </source>
</evidence>
<dbReference type="PIRSF" id="PIRSF000164">
    <property type="entry name" value="DHO_oxidase"/>
    <property type="match status" value="1"/>
</dbReference>
<evidence type="ECO:0000256" key="8">
    <source>
        <dbReference type="ARBA" id="ARBA00022643"/>
    </source>
</evidence>
<feature type="binding site" evidence="11">
    <location>
        <position position="162"/>
    </location>
    <ligand>
        <name>FMN</name>
        <dbReference type="ChEBI" id="CHEBI:58210"/>
    </ligand>
</feature>
<dbReference type="FunFam" id="3.20.20.70:FF:000027">
    <property type="entry name" value="Dihydropyrimidine dehydrogenase [NADP(+)]"/>
    <property type="match status" value="1"/>
</dbReference>
<feature type="binding site" evidence="11">
    <location>
        <position position="219"/>
    </location>
    <ligand>
        <name>FMN</name>
        <dbReference type="ChEBI" id="CHEBI:58210"/>
    </ligand>
</feature>
<dbReference type="eggNOG" id="COG0167">
    <property type="taxonomic scope" value="Bacteria"/>
</dbReference>
<evidence type="ECO:0000256" key="4">
    <source>
        <dbReference type="ARBA" id="ARBA00008008"/>
    </source>
</evidence>
<comment type="subunit">
    <text evidence="5">Homodimer.</text>
</comment>
<dbReference type="EMBL" id="AJAQ01000047">
    <property type="protein sequence ID" value="EOH87306.1"/>
    <property type="molecule type" value="Genomic_DNA"/>
</dbReference>
<dbReference type="OrthoDB" id="9794954at2"/>
<dbReference type="InterPro" id="IPR012135">
    <property type="entry name" value="Dihydroorotate_DH_1_2"/>
</dbReference>
<dbReference type="GO" id="GO:0005737">
    <property type="term" value="C:cytoplasm"/>
    <property type="evidence" value="ECO:0007669"/>
    <property type="project" value="UniProtKB-SubCell"/>
</dbReference>
<dbReference type="SUPFAM" id="SSF51395">
    <property type="entry name" value="FMN-linked oxidoreductases"/>
    <property type="match status" value="1"/>
</dbReference>
<dbReference type="HAMAP" id="MF_00224">
    <property type="entry name" value="DHO_dh_type1"/>
    <property type="match status" value="1"/>
</dbReference>
<comment type="similarity">
    <text evidence="4 11">Belongs to the dihydroorotate dehydrogenase family. Type 1 subfamily.</text>
</comment>
<keyword evidence="7 11" id="KW-0285">Flavoprotein</keyword>
<feature type="binding site" evidence="11">
    <location>
        <begin position="43"/>
        <end position="44"/>
    </location>
    <ligand>
        <name>FMN</name>
        <dbReference type="ChEBI" id="CHEBI:58210"/>
    </ligand>
</feature>
<dbReference type="NCBIfam" id="NF002702">
    <property type="entry name" value="PRK02506.1"/>
    <property type="match status" value="1"/>
</dbReference>
<feature type="binding site" evidence="11">
    <location>
        <position position="19"/>
    </location>
    <ligand>
        <name>FMN</name>
        <dbReference type="ChEBI" id="CHEBI:58210"/>
    </ligand>
</feature>
<evidence type="ECO:0000256" key="6">
    <source>
        <dbReference type="ARBA" id="ARBA00022490"/>
    </source>
</evidence>
<keyword evidence="6 11" id="KW-0963">Cytoplasm</keyword>
<dbReference type="GO" id="GO:1990663">
    <property type="term" value="F:dihydroorotate dehydrogenase (fumarate) activity"/>
    <property type="evidence" value="ECO:0007669"/>
    <property type="project" value="UniProtKB-EC"/>
</dbReference>
<keyword evidence="14" id="KW-1185">Reference proteome</keyword>
<keyword evidence="8 11" id="KW-0288">FMN</keyword>
<feature type="binding site" evidence="11">
    <location>
        <begin position="191"/>
        <end position="192"/>
    </location>
    <ligand>
        <name>substrate</name>
    </ligand>
</feature>
<dbReference type="Proteomes" id="UP000013782">
    <property type="component" value="Unassembled WGS sequence"/>
</dbReference>
<evidence type="ECO:0000256" key="5">
    <source>
        <dbReference type="ARBA" id="ARBA00011738"/>
    </source>
</evidence>
<feature type="domain" description="Dihydroorotate dehydrogenase catalytic" evidence="12">
    <location>
        <begin position="1"/>
        <end position="291"/>
    </location>
</feature>
<evidence type="ECO:0000256" key="11">
    <source>
        <dbReference type="HAMAP-Rule" id="MF_00224"/>
    </source>
</evidence>
<feature type="binding site" evidence="11">
    <location>
        <begin position="247"/>
        <end position="248"/>
    </location>
    <ligand>
        <name>FMN</name>
        <dbReference type="ChEBI" id="CHEBI:58210"/>
    </ligand>
</feature>
<dbReference type="GO" id="GO:0006207">
    <property type="term" value="P:'de novo' pyrimidine nucleobase biosynthetic process"/>
    <property type="evidence" value="ECO:0007669"/>
    <property type="project" value="InterPro"/>
</dbReference>
<evidence type="ECO:0000313" key="13">
    <source>
        <dbReference type="EMBL" id="EOH87306.1"/>
    </source>
</evidence>
<comment type="cofactor">
    <cofactor evidence="11">
        <name>FMN</name>
        <dbReference type="ChEBI" id="CHEBI:58210"/>
    </cofactor>
    <text evidence="11">Binds 1 FMN per subunit.</text>
</comment>
<dbReference type="CDD" id="cd04741">
    <property type="entry name" value="DHOD_1A_like"/>
    <property type="match status" value="1"/>
</dbReference>
<feature type="binding site" evidence="11">
    <location>
        <position position="43"/>
    </location>
    <ligand>
        <name>substrate</name>
    </ligand>
</feature>
<organism evidence="13 14">
    <name type="scientific">Enterococcus pallens ATCC BAA-351</name>
    <dbReference type="NCBI Taxonomy" id="1158607"/>
    <lineage>
        <taxon>Bacteria</taxon>
        <taxon>Bacillati</taxon>
        <taxon>Bacillota</taxon>
        <taxon>Bacilli</taxon>
        <taxon>Lactobacillales</taxon>
        <taxon>Enterococcaceae</taxon>
        <taxon>Enterococcus</taxon>
    </lineage>
</organism>
<evidence type="ECO:0000313" key="14">
    <source>
        <dbReference type="Proteomes" id="UP000013782"/>
    </source>
</evidence>
<evidence type="ECO:0000259" key="12">
    <source>
        <dbReference type="Pfam" id="PF01180"/>
    </source>
</evidence>
<name>R2S370_9ENTE</name>
<comment type="catalytic activity">
    <reaction evidence="1">
        <text>(S)-dihydroorotate + fumarate = orotate + succinate</text>
        <dbReference type="Rhea" id="RHEA:30059"/>
        <dbReference type="ChEBI" id="CHEBI:29806"/>
        <dbReference type="ChEBI" id="CHEBI:30031"/>
        <dbReference type="ChEBI" id="CHEBI:30839"/>
        <dbReference type="ChEBI" id="CHEBI:30864"/>
        <dbReference type="EC" id="1.3.98.1"/>
    </reaction>
</comment>
<accession>R2S370</accession>
<dbReference type="EC" id="1.3.-.-" evidence="11"/>
<dbReference type="GO" id="GO:0044205">
    <property type="term" value="P:'de novo' UMP biosynthetic process"/>
    <property type="evidence" value="ECO:0007669"/>
    <property type="project" value="UniProtKB-UniRule"/>
</dbReference>
<dbReference type="Gene3D" id="3.20.20.70">
    <property type="entry name" value="Aldolase class I"/>
    <property type="match status" value="1"/>
</dbReference>
<comment type="catalytic activity">
    <reaction evidence="11">
        <text>(S)-dihydroorotate + A = orotate + AH2</text>
        <dbReference type="Rhea" id="RHEA:18073"/>
        <dbReference type="ChEBI" id="CHEBI:13193"/>
        <dbReference type="ChEBI" id="CHEBI:17499"/>
        <dbReference type="ChEBI" id="CHEBI:30839"/>
        <dbReference type="ChEBI" id="CHEBI:30864"/>
    </reaction>
</comment>
<evidence type="ECO:0000256" key="10">
    <source>
        <dbReference type="ARBA" id="ARBA00023002"/>
    </source>
</evidence>
<reference evidence="13 14" key="1">
    <citation type="submission" date="2013-02" db="EMBL/GenBank/DDBJ databases">
        <title>The Genome Sequence of Enterococcus pallens BAA-351.</title>
        <authorList>
            <consortium name="The Broad Institute Genome Sequencing Platform"/>
            <consortium name="The Broad Institute Genome Sequencing Center for Infectious Disease"/>
            <person name="Earl A.M."/>
            <person name="Gilmore M.S."/>
            <person name="Lebreton F."/>
            <person name="Walker B."/>
            <person name="Young S.K."/>
            <person name="Zeng Q."/>
            <person name="Gargeya S."/>
            <person name="Fitzgerald M."/>
            <person name="Haas B."/>
            <person name="Abouelleil A."/>
            <person name="Alvarado L."/>
            <person name="Arachchi H.M."/>
            <person name="Berlin A.M."/>
            <person name="Chapman S.B."/>
            <person name="Dewar J."/>
            <person name="Goldberg J."/>
            <person name="Griggs A."/>
            <person name="Gujja S."/>
            <person name="Hansen M."/>
            <person name="Howarth C."/>
            <person name="Imamovic A."/>
            <person name="Larimer J."/>
            <person name="McCowan C."/>
            <person name="Murphy C."/>
            <person name="Neiman D."/>
            <person name="Pearson M."/>
            <person name="Priest M."/>
            <person name="Roberts A."/>
            <person name="Saif S."/>
            <person name="Shea T."/>
            <person name="Sisk P."/>
            <person name="Sykes S."/>
            <person name="Wortman J."/>
            <person name="Nusbaum C."/>
            <person name="Birren B."/>
        </authorList>
    </citation>
    <scope>NUCLEOTIDE SEQUENCE [LARGE SCALE GENOMIC DNA]</scope>
    <source>
        <strain evidence="13 14">ATCC BAA-351</strain>
    </source>
</reference>
<protein>
    <recommendedName>
        <fullName evidence="11">Dihydroorotate dehydrogenase</fullName>
        <shortName evidence="11">DHOD</shortName>
        <shortName evidence="11">DHODase</shortName>
        <shortName evidence="11">DHOdehase</shortName>
        <ecNumber evidence="11">1.3.-.-</ecNumber>
    </recommendedName>
</protein>
<dbReference type="InterPro" id="IPR024920">
    <property type="entry name" value="Dihydroorotate_DH_1"/>
</dbReference>
<gene>
    <name evidence="11" type="primary">pyrD</name>
    <name evidence="13" type="ORF">UAU_04889</name>
</gene>
<dbReference type="AlphaFoldDB" id="R2S370"/>
<dbReference type="InterPro" id="IPR013785">
    <property type="entry name" value="Aldolase_TIM"/>
</dbReference>
<feature type="active site" description="Nucleophile" evidence="11">
    <location>
        <position position="128"/>
    </location>
</feature>
<comment type="function">
    <text evidence="11">Catalyzes the conversion of dihydroorotate to orotate.</text>
</comment>
<evidence type="ECO:0000256" key="9">
    <source>
        <dbReference type="ARBA" id="ARBA00022975"/>
    </source>
</evidence>
<dbReference type="PANTHER" id="PTHR48109">
    <property type="entry name" value="DIHYDROOROTATE DEHYDROGENASE (QUINONE), MITOCHONDRIAL-RELATED"/>
    <property type="match status" value="1"/>
</dbReference>
<evidence type="ECO:0000256" key="2">
    <source>
        <dbReference type="ARBA" id="ARBA00004496"/>
    </source>
</evidence>
<dbReference type="Gene3D" id="2.30.26.10">
    <property type="entry name" value="Dihydroorotate Dehydrogenase A, chain A, domain 2"/>
    <property type="match status" value="1"/>
</dbReference>
<dbReference type="STRING" id="160454.RV10_GL003010"/>
<feature type="binding site" evidence="11">
    <location>
        <begin position="269"/>
        <end position="270"/>
    </location>
    <ligand>
        <name>FMN</name>
        <dbReference type="ChEBI" id="CHEBI:58210"/>
    </ligand>
</feature>
<dbReference type="HOGENOM" id="CLU_042042_3_0_9"/>
<dbReference type="InterPro" id="IPR005720">
    <property type="entry name" value="Dihydroorotate_DH_cat"/>
</dbReference>
<keyword evidence="10 11" id="KW-0560">Oxidoreductase</keyword>
<feature type="binding site" evidence="11">
    <location>
        <position position="125"/>
    </location>
    <ligand>
        <name>substrate</name>
    </ligand>
</feature>
<comment type="caution">
    <text evidence="13">The sequence shown here is derived from an EMBL/GenBank/DDBJ whole genome shotgun (WGS) entry which is preliminary data.</text>
</comment>
<comment type="caution">
    <text evidence="11">Lacks conserved residue(s) required for the propagation of feature annotation.</text>
</comment>
<evidence type="ECO:0000256" key="3">
    <source>
        <dbReference type="ARBA" id="ARBA00004725"/>
    </source>
</evidence>
<feature type="binding site" evidence="11">
    <location>
        <begin position="67"/>
        <end position="71"/>
    </location>
    <ligand>
        <name>substrate</name>
    </ligand>
</feature>
<dbReference type="PATRIC" id="fig|1158607.3.peg.4874"/>
<sequence>MLTTDFLDYRFNNPLMNASGVYCTTTTELDELHDSSAGTLITKSATIHPRSGNSEPRYVDVPLGSINSMGLPNNGLDYYLDYALAYQENNQRPLFFSVAGMSAKEIIQILRKIESSSFNGIVELNLSCPNVPGKPQIAYDFPLTQQLLTEVFHFFTKPIGIKLPPFFDIAHFDQMAEILNQFPLAYVNSINSIGNGLYIDSEKESVVIKPKDGFGGIGGEYIKPTALANVRAFYTRLNPQIKIIGTGGIYSGQDVFEHLLCGAQLVQIGTALHTEGPKIFDRLINELTTIMDSKGYQTIDEFRGKLKSL</sequence>
<dbReference type="InterPro" id="IPR023359">
    <property type="entry name" value="Dihydro_DH_chainA_dom2"/>
</dbReference>
<dbReference type="PROSITE" id="PS00911">
    <property type="entry name" value="DHODEHASE_1"/>
    <property type="match status" value="1"/>
</dbReference>
<dbReference type="PANTHER" id="PTHR48109:SF1">
    <property type="entry name" value="DIHYDROOROTATE DEHYDROGENASE (FUMARATE)"/>
    <property type="match status" value="1"/>
</dbReference>
<comment type="pathway">
    <text evidence="3 11">Pyrimidine metabolism; UMP biosynthesis via de novo pathway.</text>
</comment>
<dbReference type="RefSeq" id="WP_010759821.1">
    <property type="nucleotide sequence ID" value="NZ_ASWD01000003.1"/>
</dbReference>
<dbReference type="InterPro" id="IPR001295">
    <property type="entry name" value="Dihydroorotate_DH_CS"/>
</dbReference>
<dbReference type="UniPathway" id="UPA00070"/>
<comment type="subcellular location">
    <subcellularLocation>
        <location evidence="2 11">Cytoplasm</location>
    </subcellularLocation>
</comment>
<dbReference type="InterPro" id="IPR050074">
    <property type="entry name" value="DHO_dehydrogenase"/>
</dbReference>
<dbReference type="InterPro" id="IPR033886">
    <property type="entry name" value="DHOD_1A"/>
</dbReference>
<proteinExistence type="inferred from homology"/>